<dbReference type="AlphaFoldDB" id="A0A5B8ULI5"/>
<name>A0A5B8ULI5_9BACT</name>
<keyword evidence="2" id="KW-1185">Reference proteome</keyword>
<sequence length="219" mass="25116">MKSLLPFLLFLPALLQTQKAAGQDSASRMAVVISPALFVPVSAAVQVGVQLRLNKRCAFQAEVAYPTFYPHNDYEKISYWRGAVEWKFYSSKPQVSGKYYAVRAAYLHRQLVDSNEGVVHQKDGEYHYNEATIKSPVLSLALIIGKEFRAKNKKFFADVFAGAGVRRLFNHYTAKDLRLTSLDRPKDNFGWLFPEEGWRFNYPLTRFHLTAGLRFGWRL</sequence>
<proteinExistence type="predicted"/>
<gene>
    <name evidence="1" type="ORF">FSB75_13545</name>
</gene>
<reference evidence="1 2" key="1">
    <citation type="journal article" date="2015" name="Int. J. Syst. Evol. Microbiol.">
        <title>Flavisolibacter ginsenosidimutans sp. nov., with ginsenoside-converting activity isolated from soil used for cultivating ginseng.</title>
        <authorList>
            <person name="Zhao Y."/>
            <person name="Liu Q."/>
            <person name="Kang M.S."/>
            <person name="Jin F."/>
            <person name="Yu H."/>
            <person name="Im W.T."/>
        </authorList>
    </citation>
    <scope>NUCLEOTIDE SEQUENCE [LARGE SCALE GENOMIC DNA]</scope>
    <source>
        <strain evidence="1 2">Gsoil 636</strain>
    </source>
</reference>
<dbReference type="EMBL" id="CP042433">
    <property type="protein sequence ID" value="QEC56875.1"/>
    <property type="molecule type" value="Genomic_DNA"/>
</dbReference>
<organism evidence="1 2">
    <name type="scientific">Flavisolibacter ginsenosidimutans</name>
    <dbReference type="NCBI Taxonomy" id="661481"/>
    <lineage>
        <taxon>Bacteria</taxon>
        <taxon>Pseudomonadati</taxon>
        <taxon>Bacteroidota</taxon>
        <taxon>Chitinophagia</taxon>
        <taxon>Chitinophagales</taxon>
        <taxon>Chitinophagaceae</taxon>
        <taxon>Flavisolibacter</taxon>
    </lineage>
</organism>
<protein>
    <submittedName>
        <fullName evidence="1">DUF3575 domain-containing protein</fullName>
    </submittedName>
</protein>
<dbReference type="KEGG" id="fgg:FSB75_13545"/>
<evidence type="ECO:0000313" key="2">
    <source>
        <dbReference type="Proteomes" id="UP000321204"/>
    </source>
</evidence>
<evidence type="ECO:0000313" key="1">
    <source>
        <dbReference type="EMBL" id="QEC56875.1"/>
    </source>
</evidence>
<dbReference type="OrthoDB" id="939956at2"/>
<dbReference type="RefSeq" id="WP_146788478.1">
    <property type="nucleotide sequence ID" value="NZ_BAABIO010000003.1"/>
</dbReference>
<accession>A0A5B8ULI5</accession>
<dbReference type="Proteomes" id="UP000321204">
    <property type="component" value="Chromosome"/>
</dbReference>